<dbReference type="PROSITE" id="PS00674">
    <property type="entry name" value="AAA"/>
    <property type="match status" value="1"/>
</dbReference>
<dbReference type="InterPro" id="IPR003959">
    <property type="entry name" value="ATPase_AAA_core"/>
</dbReference>
<dbReference type="SMART" id="SM00382">
    <property type="entry name" value="AAA"/>
    <property type="match status" value="1"/>
</dbReference>
<evidence type="ECO:0000256" key="4">
    <source>
        <dbReference type="RuleBase" id="RU003651"/>
    </source>
</evidence>
<feature type="domain" description="AAA+ ATPase" evidence="6">
    <location>
        <begin position="335"/>
        <end position="472"/>
    </location>
</feature>
<feature type="region of interest" description="Disordered" evidence="5">
    <location>
        <begin position="262"/>
        <end position="289"/>
    </location>
</feature>
<dbReference type="Pfam" id="PF00004">
    <property type="entry name" value="AAA"/>
    <property type="match status" value="1"/>
</dbReference>
<reference evidence="7 8" key="1">
    <citation type="submission" date="2018-03" db="EMBL/GenBank/DDBJ databases">
        <title>Phenotypic and genomic properties of Cyclonatronum proteinivorum gen. nov., sp. nov., a haloalkaliphilic bacteroidete from soda lakes possessing Na+-translocating rhodopsin.</title>
        <authorList>
            <person name="Toshchakov S.V."/>
            <person name="Korzhenkov A."/>
            <person name="Samarov N.I."/>
            <person name="Kublanov I.V."/>
            <person name="Muntyan M.S."/>
            <person name="Sorokin D.Y."/>
        </authorList>
    </citation>
    <scope>NUCLEOTIDE SEQUENCE [LARGE SCALE GENOMIC DNA]</scope>
    <source>
        <strain evidence="7 8">Omega</strain>
    </source>
</reference>
<evidence type="ECO:0000313" key="8">
    <source>
        <dbReference type="Proteomes" id="UP000254808"/>
    </source>
</evidence>
<keyword evidence="3 4" id="KW-0067">ATP-binding</keyword>
<dbReference type="AlphaFoldDB" id="A0A345UGZ2"/>
<evidence type="ECO:0000313" key="7">
    <source>
        <dbReference type="EMBL" id="AXI99743.1"/>
    </source>
</evidence>
<dbReference type="Proteomes" id="UP000254808">
    <property type="component" value="Chromosome"/>
</dbReference>
<evidence type="ECO:0000256" key="1">
    <source>
        <dbReference type="ARBA" id="ARBA00022737"/>
    </source>
</evidence>
<dbReference type="FunFam" id="3.40.50.300:FF:000018">
    <property type="entry name" value="Cell division control 48"/>
    <property type="match status" value="1"/>
</dbReference>
<accession>A0A345UGZ2</accession>
<dbReference type="InterPro" id="IPR003593">
    <property type="entry name" value="AAA+_ATPase"/>
</dbReference>
<proteinExistence type="inferred from homology"/>
<sequence length="585" mass="65209">MLKPVCCASLRRAWRSVLGLRTLFGVNAICGGFVSERMNNFEIQLPETQVSESQRGLLQQLSGVTEQLFNTDENRPSQAVLTLRFGSVSFRKAFDTLRELCTDFAAVPGVTIKKEGRAVSPSYLVQLFETVAAQEEAIRKEQADESLRPDGWGYAALDAITRYLPENREALLLGTYWFSFGHFVSEGVWKVDKHQILAILRQQVEDKHLYLCPSFDFSVTEGIIGRLPDQIDTNENANWSVFFSKEVEGSRIIERPKGIIHKLTRNGSPGTNGSAGRKGGSEAAGDQASEKKLRNIPKVRFDEIGGIDGIITQVREVIELPLKNPGLFRHLGIKPHKGMMLYGEPGCGKTMVAKAIANEVEAHFISVKGPELINKYQGASEENLRKLFDEAREMQPSIIFFDEMDAVAQRRSDAETLRTDARFVNQLLSVMDGVEDYGRVCVIGATNRIELIDPALLRPGRFDYQLEVKKPDAEGCRKIFEITTQDMPFSEAVDRSSYGLSLQGLTGAEIAYIAREAAYNSLRRHLNMAGHFDAAAVASYDYSALVIEEEDLAKARESLLKPANDIDRMQDEKLTKKIESAIAQS</sequence>
<dbReference type="GO" id="GO:0016887">
    <property type="term" value="F:ATP hydrolysis activity"/>
    <property type="evidence" value="ECO:0007669"/>
    <property type="project" value="InterPro"/>
</dbReference>
<dbReference type="PANTHER" id="PTHR23077:SF171">
    <property type="entry name" value="NUCLEAR VALOSIN-CONTAINING PROTEIN-LIKE"/>
    <property type="match status" value="1"/>
</dbReference>
<dbReference type="InterPro" id="IPR003960">
    <property type="entry name" value="ATPase_AAA_CS"/>
</dbReference>
<feature type="compositionally biased region" description="Polar residues" evidence="5">
    <location>
        <begin position="265"/>
        <end position="274"/>
    </location>
</feature>
<dbReference type="GO" id="GO:0005524">
    <property type="term" value="F:ATP binding"/>
    <property type="evidence" value="ECO:0007669"/>
    <property type="project" value="UniProtKB-KW"/>
</dbReference>
<keyword evidence="1" id="KW-0677">Repeat</keyword>
<dbReference type="SUPFAM" id="SSF52540">
    <property type="entry name" value="P-loop containing nucleoside triphosphate hydrolases"/>
    <property type="match status" value="1"/>
</dbReference>
<dbReference type="InterPro" id="IPR050168">
    <property type="entry name" value="AAA_ATPase_domain"/>
</dbReference>
<evidence type="ECO:0000259" key="6">
    <source>
        <dbReference type="SMART" id="SM00382"/>
    </source>
</evidence>
<dbReference type="PANTHER" id="PTHR23077">
    <property type="entry name" value="AAA-FAMILY ATPASE"/>
    <property type="match status" value="1"/>
</dbReference>
<dbReference type="KEGG" id="cprv:CYPRO_0458"/>
<evidence type="ECO:0000256" key="2">
    <source>
        <dbReference type="ARBA" id="ARBA00022741"/>
    </source>
</evidence>
<keyword evidence="8" id="KW-1185">Reference proteome</keyword>
<dbReference type="InterPro" id="IPR027417">
    <property type="entry name" value="P-loop_NTPase"/>
</dbReference>
<gene>
    <name evidence="7" type="ORF">CYPRO_0458</name>
</gene>
<dbReference type="OrthoDB" id="9809379at2"/>
<evidence type="ECO:0000256" key="5">
    <source>
        <dbReference type="SAM" id="MobiDB-lite"/>
    </source>
</evidence>
<organism evidence="7 8">
    <name type="scientific">Cyclonatronum proteinivorum</name>
    <dbReference type="NCBI Taxonomy" id="1457365"/>
    <lineage>
        <taxon>Bacteria</taxon>
        <taxon>Pseudomonadati</taxon>
        <taxon>Balneolota</taxon>
        <taxon>Balneolia</taxon>
        <taxon>Balneolales</taxon>
        <taxon>Cyclonatronaceae</taxon>
        <taxon>Cyclonatronum</taxon>
    </lineage>
</organism>
<name>A0A345UGZ2_9BACT</name>
<protein>
    <submittedName>
        <fullName evidence="7">ATPase family associated with various cellular activities (AAA)</fullName>
    </submittedName>
</protein>
<dbReference type="EMBL" id="CP027806">
    <property type="protein sequence ID" value="AXI99743.1"/>
    <property type="molecule type" value="Genomic_DNA"/>
</dbReference>
<evidence type="ECO:0000256" key="3">
    <source>
        <dbReference type="ARBA" id="ARBA00022840"/>
    </source>
</evidence>
<dbReference type="Gene3D" id="3.40.50.300">
    <property type="entry name" value="P-loop containing nucleotide triphosphate hydrolases"/>
    <property type="match status" value="1"/>
</dbReference>
<comment type="similarity">
    <text evidence="4">Belongs to the AAA ATPase family.</text>
</comment>
<dbReference type="Gene3D" id="1.10.8.60">
    <property type="match status" value="1"/>
</dbReference>
<keyword evidence="2 4" id="KW-0547">Nucleotide-binding</keyword>